<dbReference type="AlphaFoldDB" id="A0A2A7SDK6"/>
<dbReference type="PANTHER" id="PTHR30579:SF7">
    <property type="entry name" value="HTH-TYPE TRANSCRIPTIONAL REGULATOR LRHA-RELATED"/>
    <property type="match status" value="1"/>
</dbReference>
<dbReference type="PROSITE" id="PS50931">
    <property type="entry name" value="HTH_LYSR"/>
    <property type="match status" value="1"/>
</dbReference>
<accession>A0A2A7SDK6</accession>
<feature type="domain" description="HTH lysR-type" evidence="5">
    <location>
        <begin position="5"/>
        <end position="62"/>
    </location>
</feature>
<reference evidence="7" key="1">
    <citation type="submission" date="2017-09" db="EMBL/GenBank/DDBJ databases">
        <title>FDA dAtabase for Regulatory Grade micrObial Sequences (FDA-ARGOS): Supporting development and validation of Infectious Disease Dx tests.</title>
        <authorList>
            <person name="Minogue T."/>
            <person name="Wolcott M."/>
            <person name="Wasieloski L."/>
            <person name="Aguilar W."/>
            <person name="Moore D."/>
            <person name="Tallon L."/>
            <person name="Sadzewicz L."/>
            <person name="Ott S."/>
            <person name="Zhao X."/>
            <person name="Nagaraj S."/>
            <person name="Vavikolanu K."/>
            <person name="Aluvathingal J."/>
            <person name="Nadendla S."/>
            <person name="Sichtig H."/>
        </authorList>
    </citation>
    <scope>NUCLEOTIDE SEQUENCE [LARGE SCALE GENOMIC DNA]</scope>
    <source>
        <strain evidence="7">FDAARGOS_390</strain>
    </source>
</reference>
<evidence type="ECO:0000313" key="7">
    <source>
        <dbReference type="Proteomes" id="UP000220629"/>
    </source>
</evidence>
<dbReference type="SUPFAM" id="SSF53850">
    <property type="entry name" value="Periplasmic binding protein-like II"/>
    <property type="match status" value="1"/>
</dbReference>
<dbReference type="InterPro" id="IPR000847">
    <property type="entry name" value="LysR_HTH_N"/>
</dbReference>
<keyword evidence="2" id="KW-0805">Transcription regulation</keyword>
<evidence type="ECO:0000259" key="5">
    <source>
        <dbReference type="PROSITE" id="PS50931"/>
    </source>
</evidence>
<evidence type="ECO:0000256" key="1">
    <source>
        <dbReference type="ARBA" id="ARBA00009437"/>
    </source>
</evidence>
<dbReference type="Pfam" id="PF03466">
    <property type="entry name" value="LysR_substrate"/>
    <property type="match status" value="1"/>
</dbReference>
<evidence type="ECO:0000256" key="3">
    <source>
        <dbReference type="ARBA" id="ARBA00023125"/>
    </source>
</evidence>
<dbReference type="RefSeq" id="WP_096752617.1">
    <property type="nucleotide sequence ID" value="NZ_CADEPO010000006.1"/>
</dbReference>
<dbReference type="PANTHER" id="PTHR30579">
    <property type="entry name" value="TRANSCRIPTIONAL REGULATOR"/>
    <property type="match status" value="1"/>
</dbReference>
<dbReference type="GO" id="GO:0003677">
    <property type="term" value="F:DNA binding"/>
    <property type="evidence" value="ECO:0007669"/>
    <property type="project" value="UniProtKB-KW"/>
</dbReference>
<dbReference type="InterPro" id="IPR036390">
    <property type="entry name" value="WH_DNA-bd_sf"/>
</dbReference>
<sequence>MDTILDIELLRTFHAVARLGKFRAAAELVHKSPAAVSIHIQRLEAVAGGRLLERDNQSVTLTALGKRLLASTGELLSAHDRVLQEIRGKSVAARIVLGLPDEYAAHVIRDLLPGFAASWPNVVIEIRTGPSFELRELVARGKLDLALVVQPMQAHRRADLLTVTTPVWACSRAFVLDADQPLPLALYAEPCPYRLAMTSALKQTGAAWRVIIESASSQAINACVEAGLGVTLVDRARVTSRMRVLDGLPPIDEHEIVLIRNPEGDEKEAMELLVATFREQFRLHAPD</sequence>
<gene>
    <name evidence="6" type="ORF">CRM94_06290</name>
</gene>
<comment type="caution">
    <text evidence="6">The sequence shown here is derived from an EMBL/GenBank/DDBJ whole genome shotgun (WGS) entry which is preliminary data.</text>
</comment>
<organism evidence="6 7">
    <name type="scientific">Burkholderia gladioli</name>
    <name type="common">Pseudomonas marginata</name>
    <name type="synonym">Phytomonas marginata</name>
    <dbReference type="NCBI Taxonomy" id="28095"/>
    <lineage>
        <taxon>Bacteria</taxon>
        <taxon>Pseudomonadati</taxon>
        <taxon>Pseudomonadota</taxon>
        <taxon>Betaproteobacteria</taxon>
        <taxon>Burkholderiales</taxon>
        <taxon>Burkholderiaceae</taxon>
        <taxon>Burkholderia</taxon>
    </lineage>
</organism>
<keyword evidence="3" id="KW-0238">DNA-binding</keyword>
<comment type="similarity">
    <text evidence="1">Belongs to the LysR transcriptional regulatory family.</text>
</comment>
<dbReference type="Gene3D" id="3.40.190.10">
    <property type="entry name" value="Periplasmic binding protein-like II"/>
    <property type="match status" value="2"/>
</dbReference>
<dbReference type="InterPro" id="IPR005119">
    <property type="entry name" value="LysR_subst-bd"/>
</dbReference>
<name>A0A2A7SDK6_BURGA</name>
<dbReference type="InterPro" id="IPR050176">
    <property type="entry name" value="LTTR"/>
</dbReference>
<dbReference type="InterPro" id="IPR036388">
    <property type="entry name" value="WH-like_DNA-bd_sf"/>
</dbReference>
<keyword evidence="4" id="KW-0804">Transcription</keyword>
<evidence type="ECO:0000256" key="4">
    <source>
        <dbReference type="ARBA" id="ARBA00023163"/>
    </source>
</evidence>
<evidence type="ECO:0000256" key="2">
    <source>
        <dbReference type="ARBA" id="ARBA00023015"/>
    </source>
</evidence>
<dbReference type="Proteomes" id="UP000220629">
    <property type="component" value="Unassembled WGS sequence"/>
</dbReference>
<dbReference type="SUPFAM" id="SSF46785">
    <property type="entry name" value="Winged helix' DNA-binding domain"/>
    <property type="match status" value="1"/>
</dbReference>
<protein>
    <submittedName>
        <fullName evidence="6">LysR family transcriptional regulator</fullName>
    </submittedName>
</protein>
<dbReference type="GO" id="GO:0003700">
    <property type="term" value="F:DNA-binding transcription factor activity"/>
    <property type="evidence" value="ECO:0007669"/>
    <property type="project" value="InterPro"/>
</dbReference>
<evidence type="ECO:0000313" key="6">
    <source>
        <dbReference type="EMBL" id="PEH41794.1"/>
    </source>
</evidence>
<dbReference type="Pfam" id="PF00126">
    <property type="entry name" value="HTH_1"/>
    <property type="match status" value="1"/>
</dbReference>
<proteinExistence type="inferred from homology"/>
<dbReference type="EMBL" id="PDDY01000001">
    <property type="protein sequence ID" value="PEH41794.1"/>
    <property type="molecule type" value="Genomic_DNA"/>
</dbReference>
<dbReference type="Gene3D" id="1.10.10.10">
    <property type="entry name" value="Winged helix-like DNA-binding domain superfamily/Winged helix DNA-binding domain"/>
    <property type="match status" value="1"/>
</dbReference>